<dbReference type="GO" id="GO:0016616">
    <property type="term" value="F:oxidoreductase activity, acting on the CH-OH group of donors, NAD or NADP as acceptor"/>
    <property type="evidence" value="ECO:0007669"/>
    <property type="project" value="InterPro"/>
</dbReference>
<dbReference type="PANTHER" id="PTHR48075:SF5">
    <property type="entry name" value="3-HYDROXYBUTYRYL-COA DEHYDROGENASE"/>
    <property type="match status" value="1"/>
</dbReference>
<dbReference type="SUPFAM" id="SSF51735">
    <property type="entry name" value="NAD(P)-binding Rossmann-fold domains"/>
    <property type="match status" value="1"/>
</dbReference>
<evidence type="ECO:0000256" key="1">
    <source>
        <dbReference type="ARBA" id="ARBA00005086"/>
    </source>
</evidence>
<accession>A0A1X7EAC6</accession>
<dbReference type="GO" id="GO:0070403">
    <property type="term" value="F:NAD+ binding"/>
    <property type="evidence" value="ECO:0007669"/>
    <property type="project" value="InterPro"/>
</dbReference>
<sequence>MNTSIEKLAILGSGTMGHSIALCAAMAGFHVKVWGIDDNDIQRGKEGVGGKLNVLTTYEVVDSSETKSIQSRIHFTTSLKECVNEVSFIIEGIPENLNLKQKMFQELDALCSPDVILASNTSGLSPTDIASLTSYPERTVVTHFWNPGHLIPLVEIIRGEHTSKETVDRTMELLKYMNKKPIVVKKDILGSIGNRLQYALFREAQYILEQGVASIEDIDKAVCYSIGRRLSVTGPFMTADMGGLDVFDSISSYLFPDLSKHEESFNMMKNLVDEGNYGQKTGKGFYQWSQDQSKKMNEEREQQLIYWLKRDLVALKKDGFVETEN</sequence>
<dbReference type="PIRSF" id="PIRSF000105">
    <property type="entry name" value="HCDH"/>
    <property type="match status" value="1"/>
</dbReference>
<dbReference type="Gene3D" id="1.10.1040.10">
    <property type="entry name" value="N-(1-d-carboxylethyl)-l-norvaline Dehydrogenase, domain 2"/>
    <property type="match status" value="1"/>
</dbReference>
<dbReference type="InterPro" id="IPR008927">
    <property type="entry name" value="6-PGluconate_DH-like_C_sf"/>
</dbReference>
<proteinExistence type="inferred from homology"/>
<accession>A0A0H4KWF5</accession>
<dbReference type="Proteomes" id="UP000036202">
    <property type="component" value="Chromosome"/>
</dbReference>
<dbReference type="Pfam" id="PF02737">
    <property type="entry name" value="3HCDH_N"/>
    <property type="match status" value="1"/>
</dbReference>
<dbReference type="InterPro" id="IPR006176">
    <property type="entry name" value="3-OHacyl-CoA_DH_NAD-bd"/>
</dbReference>
<reference evidence="4 5" key="1">
    <citation type="journal article" date="2015" name="PLoS ONE">
        <title>Genome Sequence of Bacillus endophyticus and Analysis of Its Companion Mechanism in the Ketogulonigenium vulgare-Bacillus Strain Consortium.</title>
        <authorList>
            <person name="Jia N."/>
            <person name="Du J."/>
            <person name="Ding M.Z."/>
            <person name="Gao F."/>
            <person name="Yuan Y.J."/>
        </authorList>
    </citation>
    <scope>NUCLEOTIDE SEQUENCE [LARGE SCALE GENOMIC DNA]</scope>
    <source>
        <strain evidence="4 5">Hbe603</strain>
    </source>
</reference>
<dbReference type="InterPro" id="IPR006108">
    <property type="entry name" value="3HC_DH_C"/>
</dbReference>
<dbReference type="InterPro" id="IPR022694">
    <property type="entry name" value="3-OHacyl-CoA_DH"/>
</dbReference>
<dbReference type="Gene3D" id="3.40.50.720">
    <property type="entry name" value="NAD(P)-binding Rossmann-like Domain"/>
    <property type="match status" value="1"/>
</dbReference>
<organism evidence="4 5">
    <name type="scientific">Priestia filamentosa</name>
    <dbReference type="NCBI Taxonomy" id="1402861"/>
    <lineage>
        <taxon>Bacteria</taxon>
        <taxon>Bacillati</taxon>
        <taxon>Bacillota</taxon>
        <taxon>Bacilli</taxon>
        <taxon>Bacillales</taxon>
        <taxon>Bacillaceae</taxon>
        <taxon>Priestia</taxon>
    </lineage>
</organism>
<evidence type="ECO:0000313" key="4">
    <source>
        <dbReference type="EMBL" id="AKO92648.1"/>
    </source>
</evidence>
<comment type="pathway">
    <text evidence="1">Lipid metabolism; butanoate metabolism.</text>
</comment>
<dbReference type="InterPro" id="IPR036291">
    <property type="entry name" value="NAD(P)-bd_dom_sf"/>
</dbReference>
<dbReference type="EMBL" id="CP011974">
    <property type="protein sequence ID" value="AKO92648.1"/>
    <property type="molecule type" value="Genomic_DNA"/>
</dbReference>
<dbReference type="KEGG" id="beo:BEH_11420"/>
<comment type="similarity">
    <text evidence="2">Belongs to the 3-hydroxyacyl-CoA dehydrogenase family.</text>
</comment>
<dbReference type="RefSeq" id="WP_048896784.1">
    <property type="nucleotide sequence ID" value="NZ_CP011974.1"/>
</dbReference>
<dbReference type="GO" id="GO:0006631">
    <property type="term" value="P:fatty acid metabolic process"/>
    <property type="evidence" value="ECO:0007669"/>
    <property type="project" value="InterPro"/>
</dbReference>
<dbReference type="AlphaFoldDB" id="A0A1X7EAC6"/>
<evidence type="ECO:0000313" key="5">
    <source>
        <dbReference type="Proteomes" id="UP000036202"/>
    </source>
</evidence>
<dbReference type="SUPFAM" id="SSF48179">
    <property type="entry name" value="6-phosphogluconate dehydrogenase C-terminal domain-like"/>
    <property type="match status" value="1"/>
</dbReference>
<evidence type="ECO:0000256" key="2">
    <source>
        <dbReference type="ARBA" id="ARBA00009463"/>
    </source>
</evidence>
<dbReference type="GeneID" id="93701410"/>
<dbReference type="PATRIC" id="fig|135735.6.peg.2390"/>
<keyword evidence="3" id="KW-0560">Oxidoreductase</keyword>
<dbReference type="InterPro" id="IPR013328">
    <property type="entry name" value="6PGD_dom2"/>
</dbReference>
<dbReference type="Pfam" id="PF00725">
    <property type="entry name" value="3HCDH"/>
    <property type="match status" value="1"/>
</dbReference>
<reference evidence="5" key="2">
    <citation type="submission" date="2015-06" db="EMBL/GenBank/DDBJ databases">
        <title>Genome Sequence of Bacillus endophyticus and Analysis of its Companion Mechanism in the Ketogulonigenium vulgare-Bacillus strain Consortium.</title>
        <authorList>
            <person name="Jia N."/>
            <person name="Du J."/>
            <person name="Ding M.-Z."/>
            <person name="Gao F."/>
            <person name="Yuan Y.-J."/>
        </authorList>
    </citation>
    <scope>NUCLEOTIDE SEQUENCE [LARGE SCALE GENOMIC DNA]</scope>
    <source>
        <strain evidence="5">Hbe603</strain>
    </source>
</reference>
<name>A0A1X7EAC6_9BACI</name>
<dbReference type="OrthoDB" id="9815331at2"/>
<protein>
    <submittedName>
        <fullName evidence="4">3-hydroxybutyryl-CoA dehydrogenase</fullName>
    </submittedName>
</protein>
<keyword evidence="5" id="KW-1185">Reference proteome</keyword>
<gene>
    <name evidence="4" type="ORF">BEH_11420</name>
</gene>
<dbReference type="PANTHER" id="PTHR48075">
    <property type="entry name" value="3-HYDROXYACYL-COA DEHYDROGENASE FAMILY PROTEIN"/>
    <property type="match status" value="1"/>
</dbReference>
<evidence type="ECO:0000256" key="3">
    <source>
        <dbReference type="ARBA" id="ARBA00023002"/>
    </source>
</evidence>